<comment type="similarity">
    <text evidence="3">Belongs to the WD repeat WDR59 family.</text>
</comment>
<dbReference type="InterPro" id="IPR001680">
    <property type="entry name" value="WD40_rpt"/>
</dbReference>
<feature type="region of interest" description="Disordered" evidence="5">
    <location>
        <begin position="614"/>
        <end position="644"/>
    </location>
</feature>
<evidence type="ECO:0000256" key="2">
    <source>
        <dbReference type="ARBA" id="ARBA00022737"/>
    </source>
</evidence>
<dbReference type="InterPro" id="IPR015943">
    <property type="entry name" value="WD40/YVTN_repeat-like_dom_sf"/>
</dbReference>
<dbReference type="GO" id="GO:0035591">
    <property type="term" value="F:signaling adaptor activity"/>
    <property type="evidence" value="ECO:0007669"/>
    <property type="project" value="TreeGrafter"/>
</dbReference>
<dbReference type="SUPFAM" id="SSF50978">
    <property type="entry name" value="WD40 repeat-like"/>
    <property type="match status" value="1"/>
</dbReference>
<proteinExistence type="inferred from homology"/>
<dbReference type="GO" id="GO:1904263">
    <property type="term" value="P:positive regulation of TORC1 signaling"/>
    <property type="evidence" value="ECO:0007669"/>
    <property type="project" value="TreeGrafter"/>
</dbReference>
<dbReference type="EMBL" id="JBAMIC010000001">
    <property type="protein sequence ID" value="KAK7114062.1"/>
    <property type="molecule type" value="Genomic_DNA"/>
</dbReference>
<dbReference type="Pfam" id="PF00400">
    <property type="entry name" value="WD40"/>
    <property type="match status" value="2"/>
</dbReference>
<dbReference type="PROSITE" id="PS50294">
    <property type="entry name" value="WD_REPEATS_REGION"/>
    <property type="match status" value="1"/>
</dbReference>
<dbReference type="AlphaFoldDB" id="A0AAN9GMG4"/>
<evidence type="ECO:0000313" key="7">
    <source>
        <dbReference type="EMBL" id="KAK7114062.1"/>
    </source>
</evidence>
<dbReference type="PROSITE" id="PS50908">
    <property type="entry name" value="RWD"/>
    <property type="match status" value="1"/>
</dbReference>
<comment type="caution">
    <text evidence="7">The sequence shown here is derived from an EMBL/GenBank/DDBJ whole genome shotgun (WGS) entry which is preliminary data.</text>
</comment>
<dbReference type="GO" id="GO:0035859">
    <property type="term" value="C:Seh1-associated complex"/>
    <property type="evidence" value="ECO:0007669"/>
    <property type="project" value="TreeGrafter"/>
</dbReference>
<evidence type="ECO:0000256" key="1">
    <source>
        <dbReference type="ARBA" id="ARBA00022574"/>
    </source>
</evidence>
<accession>A0AAN9GMG4</accession>
<dbReference type="PROSITE" id="PS00678">
    <property type="entry name" value="WD_REPEATS_1"/>
    <property type="match status" value="1"/>
</dbReference>
<dbReference type="InterPro" id="IPR036322">
    <property type="entry name" value="WD40_repeat_dom_sf"/>
</dbReference>
<feature type="repeat" description="WD" evidence="4">
    <location>
        <begin position="192"/>
        <end position="225"/>
    </location>
</feature>
<dbReference type="PANTHER" id="PTHR46170">
    <property type="entry name" value="GATOR COMPLEX PROTEIN WDR59"/>
    <property type="match status" value="1"/>
</dbReference>
<dbReference type="InterPro" id="IPR049567">
    <property type="entry name" value="WDR59-like"/>
</dbReference>
<evidence type="ECO:0000256" key="3">
    <source>
        <dbReference type="ARBA" id="ARBA00038452"/>
    </source>
</evidence>
<feature type="repeat" description="WD" evidence="4">
    <location>
        <begin position="106"/>
        <end position="148"/>
    </location>
</feature>
<reference evidence="7 8" key="1">
    <citation type="submission" date="2024-02" db="EMBL/GenBank/DDBJ databases">
        <title>Chromosome-scale genome assembly of the rough periwinkle Littorina saxatilis.</title>
        <authorList>
            <person name="De Jode A."/>
            <person name="Faria R."/>
            <person name="Formenti G."/>
            <person name="Sims Y."/>
            <person name="Smith T.P."/>
            <person name="Tracey A."/>
            <person name="Wood J.M.D."/>
            <person name="Zagrodzka Z.B."/>
            <person name="Johannesson K."/>
            <person name="Butlin R.K."/>
            <person name="Leder E.H."/>
        </authorList>
    </citation>
    <scope>NUCLEOTIDE SEQUENCE [LARGE SCALE GENOMIC DNA]</scope>
    <source>
        <strain evidence="7">Snail1</strain>
        <tissue evidence="7">Muscle</tissue>
    </source>
</reference>
<evidence type="ECO:0000313" key="8">
    <source>
        <dbReference type="Proteomes" id="UP001374579"/>
    </source>
</evidence>
<dbReference type="PANTHER" id="PTHR46170:SF1">
    <property type="entry name" value="GATOR COMPLEX PROTEIN WDR59"/>
    <property type="match status" value="1"/>
</dbReference>
<sequence>MALQWSSETFVAELKDLQANAMAVDCLGTQAVLAGKKTLAYVNLENSEEGDDGSNVTRVARQSKWDVNCIQFNPHASHAPLYVTACNTRLDVCQLSDRNGNPVCTLKAHSRIICDVDWSPFDVNVVASCSVDSFTYLWDIREPKKPVHSFQTVAGAYQVKWNKVTNNLFATTHEGDIRIWDPRKGNSPQQYIAAHLSKIHGLDWSPDNQNQFVTASQDGYVKLWDYTNPKKCFGSTDSGAPVRRARYTPFGAGLVTVVVPQLKRGENSLYLWKITKQSDMSPVHTFVGHKDVVLEFQWRKQPEGSRDQQLVTWSRDQSLRIWRIDPNLQRLCGHDGGDSGEVDLTGTSYNSSESTLKDLRDLSLSEPTMEDEMEISVATVTMAQQARSLQQEFSQLNTDIPNITLDQMDPVSRTCRVTGVGGGQKVIMECLFPEAYPNNVSPSFQILTTTLDAAMQSRLLKVLSDTSVKFVRRNNNCLEMCLRQLMSILDSMDDRRSPESEASFTRAPPPIVQATAFNILPMYSLGNFQDSSVPFPRTSGARFSSNGFLVAFGVPAEMKKVSGGAEITPKALSELAAFTQTSWNNTRTNPFSLVFSRSPPTPSSDMSISDFFEKKGRQRSSRHSHSHSLSRRPKRQERYGEKLSSKKQLSVGKVKIYDVEVLVGVNKYLAQHYKMDLDDVEGTCRHNQSAAAAIGRKDLVQTWSIAATMASRKVLPSPVPQMEMPWAMTPCGRPLLKYILDQHGAQFDVQTLAMLCCLFWTPDPPRPRARSQAQVPRSGSKVSLEFTPPNYNPYHTVSSVTGLLKGLRTSKLPSRLIAPFLKCSPCYVLLC</sequence>
<keyword evidence="2" id="KW-0677">Repeat</keyword>
<evidence type="ECO:0000256" key="5">
    <source>
        <dbReference type="SAM" id="MobiDB-lite"/>
    </source>
</evidence>
<keyword evidence="1 4" id="KW-0853">WD repeat</keyword>
<organism evidence="7 8">
    <name type="scientific">Littorina saxatilis</name>
    <dbReference type="NCBI Taxonomy" id="31220"/>
    <lineage>
        <taxon>Eukaryota</taxon>
        <taxon>Metazoa</taxon>
        <taxon>Spiralia</taxon>
        <taxon>Lophotrochozoa</taxon>
        <taxon>Mollusca</taxon>
        <taxon>Gastropoda</taxon>
        <taxon>Caenogastropoda</taxon>
        <taxon>Littorinimorpha</taxon>
        <taxon>Littorinoidea</taxon>
        <taxon>Littorinidae</taxon>
        <taxon>Littorina</taxon>
    </lineage>
</organism>
<name>A0AAN9GMG4_9CAEN</name>
<feature type="compositionally biased region" description="Basic residues" evidence="5">
    <location>
        <begin position="616"/>
        <end position="635"/>
    </location>
</feature>
<dbReference type="InterPro" id="IPR019775">
    <property type="entry name" value="WD40_repeat_CS"/>
</dbReference>
<gene>
    <name evidence="7" type="ORF">V1264_000188</name>
</gene>
<dbReference type="Gene3D" id="2.130.10.10">
    <property type="entry name" value="YVTN repeat-like/Quinoprotein amine dehydrogenase"/>
    <property type="match status" value="2"/>
</dbReference>
<dbReference type="PROSITE" id="PS50082">
    <property type="entry name" value="WD_REPEATS_2"/>
    <property type="match status" value="2"/>
</dbReference>
<dbReference type="SMART" id="SM00320">
    <property type="entry name" value="WD40"/>
    <property type="match status" value="4"/>
</dbReference>
<feature type="domain" description="RWD" evidence="6">
    <location>
        <begin position="391"/>
        <end position="492"/>
    </location>
</feature>
<protein>
    <recommendedName>
        <fullName evidence="6">RWD domain-containing protein</fullName>
    </recommendedName>
</protein>
<evidence type="ECO:0000259" key="6">
    <source>
        <dbReference type="PROSITE" id="PS50908"/>
    </source>
</evidence>
<keyword evidence="8" id="KW-1185">Reference proteome</keyword>
<evidence type="ECO:0000256" key="4">
    <source>
        <dbReference type="PROSITE-ProRule" id="PRU00221"/>
    </source>
</evidence>
<dbReference type="GO" id="GO:0005774">
    <property type="term" value="C:vacuolar membrane"/>
    <property type="evidence" value="ECO:0007669"/>
    <property type="project" value="TreeGrafter"/>
</dbReference>
<dbReference type="InterPro" id="IPR006575">
    <property type="entry name" value="RWD_dom"/>
</dbReference>
<dbReference type="Proteomes" id="UP001374579">
    <property type="component" value="Unassembled WGS sequence"/>
</dbReference>
<dbReference type="GO" id="GO:0034198">
    <property type="term" value="P:cellular response to amino acid starvation"/>
    <property type="evidence" value="ECO:0007669"/>
    <property type="project" value="TreeGrafter"/>
</dbReference>